<reference evidence="3" key="1">
    <citation type="journal article" date="2019" name="Int. J. Syst. Evol. Microbiol.">
        <title>The Global Catalogue of Microorganisms (GCM) 10K type strain sequencing project: providing services to taxonomists for standard genome sequencing and annotation.</title>
        <authorList>
            <consortium name="The Broad Institute Genomics Platform"/>
            <consortium name="The Broad Institute Genome Sequencing Center for Infectious Disease"/>
            <person name="Wu L."/>
            <person name="Ma J."/>
        </authorList>
    </citation>
    <scope>NUCLEOTIDE SEQUENCE [LARGE SCALE GENOMIC DNA]</scope>
    <source>
        <strain evidence="3">JCM 14306</strain>
    </source>
</reference>
<dbReference type="Proteomes" id="UP001501319">
    <property type="component" value="Unassembled WGS sequence"/>
</dbReference>
<gene>
    <name evidence="2" type="ORF">GCM10009744_29030</name>
</gene>
<dbReference type="PANTHER" id="PTHR33993">
    <property type="entry name" value="GLYOXALASE-RELATED"/>
    <property type="match status" value="1"/>
</dbReference>
<evidence type="ECO:0000259" key="1">
    <source>
        <dbReference type="PROSITE" id="PS51819"/>
    </source>
</evidence>
<evidence type="ECO:0000313" key="2">
    <source>
        <dbReference type="EMBL" id="GAA1637907.1"/>
    </source>
</evidence>
<sequence>MTERNVPRPAGTPTWVELAANDAAAAAGFYAELFGWDYEHQTSGDYYVCRVDGEDVGGIGPKQPGTEHLQSRWTTYLATDHLELTLDTIRSQGGRLLTEPDDIGDHGRMAIAADPNCAIFGLWQAAEHIGSGRRSTPGSFVWSEALSRDHQTAKAFYSAVFGYRLEEIGGYDTQYAALYAADKPVAGTGEFHPDLPTGTPPHWLPYFATSCTDTTIGQVRDHGGELTGDPLDTDFGRMAVLADPEGARFAVIQLG</sequence>
<accession>A0ABP4R695</accession>
<dbReference type="CDD" id="cd07247">
    <property type="entry name" value="SgaA_N_like"/>
    <property type="match status" value="2"/>
</dbReference>
<dbReference type="RefSeq" id="WP_344111798.1">
    <property type="nucleotide sequence ID" value="NZ_BAAANE010000004.1"/>
</dbReference>
<dbReference type="InterPro" id="IPR037523">
    <property type="entry name" value="VOC_core"/>
</dbReference>
<dbReference type="EMBL" id="BAAANE010000004">
    <property type="protein sequence ID" value="GAA1637907.1"/>
    <property type="molecule type" value="Genomic_DNA"/>
</dbReference>
<dbReference type="InterPro" id="IPR004360">
    <property type="entry name" value="Glyas_Fos-R_dOase_dom"/>
</dbReference>
<proteinExistence type="predicted"/>
<name>A0ABP4R695_9ACTN</name>
<dbReference type="PANTHER" id="PTHR33993:SF14">
    <property type="entry name" value="GB|AAF24581.1"/>
    <property type="match status" value="1"/>
</dbReference>
<comment type="caution">
    <text evidence="2">The sequence shown here is derived from an EMBL/GenBank/DDBJ whole genome shotgun (WGS) entry which is preliminary data.</text>
</comment>
<feature type="domain" description="VOC" evidence="1">
    <location>
        <begin position="12"/>
        <end position="125"/>
    </location>
</feature>
<dbReference type="Gene3D" id="3.10.180.10">
    <property type="entry name" value="2,3-Dihydroxybiphenyl 1,2-Dioxygenase, domain 1"/>
    <property type="match status" value="2"/>
</dbReference>
<dbReference type="InterPro" id="IPR029068">
    <property type="entry name" value="Glyas_Bleomycin-R_OHBP_Dase"/>
</dbReference>
<protein>
    <submittedName>
        <fullName evidence="2">VOC family protein</fullName>
    </submittedName>
</protein>
<dbReference type="PROSITE" id="PS51819">
    <property type="entry name" value="VOC"/>
    <property type="match status" value="2"/>
</dbReference>
<organism evidence="2 3">
    <name type="scientific">Kribbella alba</name>
    <dbReference type="NCBI Taxonomy" id="190197"/>
    <lineage>
        <taxon>Bacteria</taxon>
        <taxon>Bacillati</taxon>
        <taxon>Actinomycetota</taxon>
        <taxon>Actinomycetes</taxon>
        <taxon>Propionibacteriales</taxon>
        <taxon>Kribbellaceae</taxon>
        <taxon>Kribbella</taxon>
    </lineage>
</organism>
<dbReference type="Pfam" id="PF00903">
    <property type="entry name" value="Glyoxalase"/>
    <property type="match status" value="2"/>
</dbReference>
<dbReference type="InterPro" id="IPR052164">
    <property type="entry name" value="Anthracycline_SecMetBiosynth"/>
</dbReference>
<feature type="domain" description="VOC" evidence="1">
    <location>
        <begin position="139"/>
        <end position="254"/>
    </location>
</feature>
<evidence type="ECO:0000313" key="3">
    <source>
        <dbReference type="Proteomes" id="UP001501319"/>
    </source>
</evidence>
<keyword evidence="3" id="KW-1185">Reference proteome</keyword>
<dbReference type="SUPFAM" id="SSF54593">
    <property type="entry name" value="Glyoxalase/Bleomycin resistance protein/Dihydroxybiphenyl dioxygenase"/>
    <property type="match status" value="2"/>
</dbReference>